<evidence type="ECO:0000259" key="8">
    <source>
        <dbReference type="Pfam" id="PF02668"/>
    </source>
</evidence>
<dbReference type="Gene3D" id="3.60.130.10">
    <property type="entry name" value="Clavaminate synthase-like"/>
    <property type="match status" value="1"/>
</dbReference>
<evidence type="ECO:0000256" key="2">
    <source>
        <dbReference type="ARBA" id="ARBA00005896"/>
    </source>
</evidence>
<gene>
    <name evidence="9" type="ORF">CC86DRAFT_402268</name>
</gene>
<comment type="similarity">
    <text evidence="2">Belongs to the TfdA dioxygenase family.</text>
</comment>
<evidence type="ECO:0000256" key="3">
    <source>
        <dbReference type="ARBA" id="ARBA00022723"/>
    </source>
</evidence>
<dbReference type="PANTHER" id="PTHR30468:SF31">
    <property type="entry name" value="ALPHA-KETOGLUTARATE-DEPENDENT SULFONATE DIOXYGENASE-RELATED"/>
    <property type="match status" value="1"/>
</dbReference>
<accession>A0A6A7AEN1</accession>
<feature type="region of interest" description="Disordered" evidence="7">
    <location>
        <begin position="1"/>
        <end position="22"/>
    </location>
</feature>
<feature type="region of interest" description="Disordered" evidence="7">
    <location>
        <begin position="128"/>
        <end position="167"/>
    </location>
</feature>
<evidence type="ECO:0000256" key="4">
    <source>
        <dbReference type="ARBA" id="ARBA00022964"/>
    </source>
</evidence>
<feature type="compositionally biased region" description="Low complexity" evidence="7">
    <location>
        <begin position="9"/>
        <end position="22"/>
    </location>
</feature>
<organism evidence="9 10">
    <name type="scientific">Ophiobolus disseminans</name>
    <dbReference type="NCBI Taxonomy" id="1469910"/>
    <lineage>
        <taxon>Eukaryota</taxon>
        <taxon>Fungi</taxon>
        <taxon>Dikarya</taxon>
        <taxon>Ascomycota</taxon>
        <taxon>Pezizomycotina</taxon>
        <taxon>Dothideomycetes</taxon>
        <taxon>Pleosporomycetidae</taxon>
        <taxon>Pleosporales</taxon>
        <taxon>Pleosporineae</taxon>
        <taxon>Phaeosphaeriaceae</taxon>
        <taxon>Ophiobolus</taxon>
    </lineage>
</organism>
<feature type="compositionally biased region" description="Polar residues" evidence="7">
    <location>
        <begin position="480"/>
        <end position="491"/>
    </location>
</feature>
<protein>
    <submittedName>
        <fullName evidence="9">TauD-domain-containing protein</fullName>
    </submittedName>
</protein>
<dbReference type="InterPro" id="IPR042098">
    <property type="entry name" value="TauD-like_sf"/>
</dbReference>
<sequence>MAVHRSRRPTSSDSGYSSTDSLASHVRIKDFSTSQTVDDVALNSSEDESSSIDVASLLQKAIRTDLATSIGTQLFNVQVSDLTSQQLDELALLVSDRGVVVFRDQSLSREQQSRIFEHYGKTAGEHGILKERGSTQSTKSAKDVNKHDDDAQQTKSEWVSDRSWEPKPPSYSMLNVDEAGGDTSWVSQYGLYDALSAHMKRFVDDLQAKHTSHLLPSFPTPSISNVHPAVRTHPVTGLKALNATPGAVTGFVQLSRRESDNLLQLLEHNINASDEHTVRFHWEAGSVALWDNRCTAFKHISTPKGFQTSCVGEKPYLDPHSESRTEKAARIQREEKDEKNRLEEIKRRYNDTPLRRILKRQNSKAPLYLYTTQVLQDERDDTAANEEEKEQKPYVFRLRSSSEIREKEKEIWAQTSTEVQERKPLFNLRSASEMRMYEEVIWAKSTNPASATLEEEVEDKGRPAAIRVNSNGSPLRRIIQRQNSGSPGARK</sequence>
<dbReference type="OrthoDB" id="10257314at2759"/>
<dbReference type="Pfam" id="PF02668">
    <property type="entry name" value="TauD"/>
    <property type="match status" value="1"/>
</dbReference>
<feature type="domain" description="TauD/TfdA-like" evidence="8">
    <location>
        <begin position="65"/>
        <end position="295"/>
    </location>
</feature>
<keyword evidence="5" id="KW-0560">Oxidoreductase</keyword>
<evidence type="ECO:0000256" key="5">
    <source>
        <dbReference type="ARBA" id="ARBA00023002"/>
    </source>
</evidence>
<evidence type="ECO:0000256" key="1">
    <source>
        <dbReference type="ARBA" id="ARBA00001954"/>
    </source>
</evidence>
<dbReference type="GO" id="GO:0046872">
    <property type="term" value="F:metal ion binding"/>
    <property type="evidence" value="ECO:0007669"/>
    <property type="project" value="UniProtKB-KW"/>
</dbReference>
<keyword evidence="4" id="KW-0223">Dioxygenase</keyword>
<keyword evidence="10" id="KW-1185">Reference proteome</keyword>
<dbReference type="GO" id="GO:0005737">
    <property type="term" value="C:cytoplasm"/>
    <property type="evidence" value="ECO:0007669"/>
    <property type="project" value="TreeGrafter"/>
</dbReference>
<name>A0A6A7AEN1_9PLEO</name>
<keyword evidence="6" id="KW-0408">Iron</keyword>
<feature type="compositionally biased region" description="Basic and acidic residues" evidence="7">
    <location>
        <begin position="140"/>
        <end position="165"/>
    </location>
</feature>
<proteinExistence type="inferred from homology"/>
<evidence type="ECO:0000256" key="6">
    <source>
        <dbReference type="ARBA" id="ARBA00023004"/>
    </source>
</evidence>
<dbReference type="PANTHER" id="PTHR30468">
    <property type="entry name" value="ALPHA-KETOGLUTARATE-DEPENDENT SULFONATE DIOXYGENASE"/>
    <property type="match status" value="1"/>
</dbReference>
<dbReference type="Proteomes" id="UP000799424">
    <property type="component" value="Unassembled WGS sequence"/>
</dbReference>
<dbReference type="InterPro" id="IPR051323">
    <property type="entry name" value="AtsK-like"/>
</dbReference>
<keyword evidence="3" id="KW-0479">Metal-binding</keyword>
<evidence type="ECO:0000313" key="9">
    <source>
        <dbReference type="EMBL" id="KAF2831771.1"/>
    </source>
</evidence>
<dbReference type="GO" id="GO:0016706">
    <property type="term" value="F:2-oxoglutarate-dependent dioxygenase activity"/>
    <property type="evidence" value="ECO:0007669"/>
    <property type="project" value="TreeGrafter"/>
</dbReference>
<dbReference type="EMBL" id="MU006218">
    <property type="protein sequence ID" value="KAF2831771.1"/>
    <property type="molecule type" value="Genomic_DNA"/>
</dbReference>
<reference evidence="9" key="1">
    <citation type="journal article" date="2020" name="Stud. Mycol.">
        <title>101 Dothideomycetes genomes: a test case for predicting lifestyles and emergence of pathogens.</title>
        <authorList>
            <person name="Haridas S."/>
            <person name="Albert R."/>
            <person name="Binder M."/>
            <person name="Bloem J."/>
            <person name="Labutti K."/>
            <person name="Salamov A."/>
            <person name="Andreopoulos B."/>
            <person name="Baker S."/>
            <person name="Barry K."/>
            <person name="Bills G."/>
            <person name="Bluhm B."/>
            <person name="Cannon C."/>
            <person name="Castanera R."/>
            <person name="Culley D."/>
            <person name="Daum C."/>
            <person name="Ezra D."/>
            <person name="Gonzalez J."/>
            <person name="Henrissat B."/>
            <person name="Kuo A."/>
            <person name="Liang C."/>
            <person name="Lipzen A."/>
            <person name="Lutzoni F."/>
            <person name="Magnuson J."/>
            <person name="Mondo S."/>
            <person name="Nolan M."/>
            <person name="Ohm R."/>
            <person name="Pangilinan J."/>
            <person name="Park H.-J."/>
            <person name="Ramirez L."/>
            <person name="Alfaro M."/>
            <person name="Sun H."/>
            <person name="Tritt A."/>
            <person name="Yoshinaga Y."/>
            <person name="Zwiers L.-H."/>
            <person name="Turgeon B."/>
            <person name="Goodwin S."/>
            <person name="Spatafora J."/>
            <person name="Crous P."/>
            <person name="Grigoriev I."/>
        </authorList>
    </citation>
    <scope>NUCLEOTIDE SEQUENCE</scope>
    <source>
        <strain evidence="9">CBS 113818</strain>
    </source>
</reference>
<evidence type="ECO:0000313" key="10">
    <source>
        <dbReference type="Proteomes" id="UP000799424"/>
    </source>
</evidence>
<dbReference type="AlphaFoldDB" id="A0A6A7AEN1"/>
<dbReference type="InterPro" id="IPR003819">
    <property type="entry name" value="TauD/TfdA-like"/>
</dbReference>
<evidence type="ECO:0000256" key="7">
    <source>
        <dbReference type="SAM" id="MobiDB-lite"/>
    </source>
</evidence>
<comment type="cofactor">
    <cofactor evidence="1">
        <name>Fe(2+)</name>
        <dbReference type="ChEBI" id="CHEBI:29033"/>
    </cofactor>
</comment>
<feature type="region of interest" description="Disordered" evidence="7">
    <location>
        <begin position="454"/>
        <end position="491"/>
    </location>
</feature>
<dbReference type="SUPFAM" id="SSF51197">
    <property type="entry name" value="Clavaminate synthase-like"/>
    <property type="match status" value="1"/>
</dbReference>